<feature type="region of interest" description="Disordered" evidence="1">
    <location>
        <begin position="1"/>
        <end position="81"/>
    </location>
</feature>
<organism evidence="2 3">
    <name type="scientific">Datura stramonium</name>
    <name type="common">Jimsonweed</name>
    <name type="synonym">Common thornapple</name>
    <dbReference type="NCBI Taxonomy" id="4076"/>
    <lineage>
        <taxon>Eukaryota</taxon>
        <taxon>Viridiplantae</taxon>
        <taxon>Streptophyta</taxon>
        <taxon>Embryophyta</taxon>
        <taxon>Tracheophyta</taxon>
        <taxon>Spermatophyta</taxon>
        <taxon>Magnoliopsida</taxon>
        <taxon>eudicotyledons</taxon>
        <taxon>Gunneridae</taxon>
        <taxon>Pentapetalae</taxon>
        <taxon>asterids</taxon>
        <taxon>lamiids</taxon>
        <taxon>Solanales</taxon>
        <taxon>Solanaceae</taxon>
        <taxon>Solanoideae</taxon>
        <taxon>Datureae</taxon>
        <taxon>Datura</taxon>
    </lineage>
</organism>
<feature type="compositionally biased region" description="Basic and acidic residues" evidence="1">
    <location>
        <begin position="24"/>
        <end position="34"/>
    </location>
</feature>
<proteinExistence type="predicted"/>
<dbReference type="Proteomes" id="UP000823775">
    <property type="component" value="Unassembled WGS sequence"/>
</dbReference>
<comment type="caution">
    <text evidence="2">The sequence shown here is derived from an EMBL/GenBank/DDBJ whole genome shotgun (WGS) entry which is preliminary data.</text>
</comment>
<name>A0ABS8VJI7_DATST</name>
<dbReference type="EMBL" id="JACEIK010004783">
    <property type="protein sequence ID" value="MCD9646402.1"/>
    <property type="molecule type" value="Genomic_DNA"/>
</dbReference>
<reference evidence="2 3" key="1">
    <citation type="journal article" date="2021" name="BMC Genomics">
        <title>Datura genome reveals duplications of psychoactive alkaloid biosynthetic genes and high mutation rate following tissue culture.</title>
        <authorList>
            <person name="Rajewski A."/>
            <person name="Carter-House D."/>
            <person name="Stajich J."/>
            <person name="Litt A."/>
        </authorList>
    </citation>
    <scope>NUCLEOTIDE SEQUENCE [LARGE SCALE GENOMIC DNA]</scope>
    <source>
        <strain evidence="2">AR-01</strain>
    </source>
</reference>
<keyword evidence="3" id="KW-1185">Reference proteome</keyword>
<evidence type="ECO:0000313" key="2">
    <source>
        <dbReference type="EMBL" id="MCD9646402.1"/>
    </source>
</evidence>
<protein>
    <submittedName>
        <fullName evidence="2">Uncharacterized protein</fullName>
    </submittedName>
</protein>
<evidence type="ECO:0000256" key="1">
    <source>
        <dbReference type="SAM" id="MobiDB-lite"/>
    </source>
</evidence>
<evidence type="ECO:0000313" key="3">
    <source>
        <dbReference type="Proteomes" id="UP000823775"/>
    </source>
</evidence>
<sequence>MEEDASPTQLVEIDAEDTSQIMEETPKEGKESRRCIKGKKKEVKEVVTRGPFREPGTTVKRAKGKSIAAHSPKDTSTTLKKPQDIVSHLSVAAPSLERVETLKKKKVLGGRIFDQDIAGLHGMQELLEIVRGVEISFDSITLGKILDVPSVEECSVKGKQASRDVLKLIGKLPGNLNSDRMFKK</sequence>
<accession>A0ABS8VJI7</accession>
<gene>
    <name evidence="2" type="ORF">HAX54_036211</name>
</gene>